<organism evidence="2 3">
    <name type="scientific">Streptococcus mitis</name>
    <dbReference type="NCBI Taxonomy" id="28037"/>
    <lineage>
        <taxon>Bacteria</taxon>
        <taxon>Bacillati</taxon>
        <taxon>Bacillota</taxon>
        <taxon>Bacilli</taxon>
        <taxon>Lactobacillales</taxon>
        <taxon>Streptococcaceae</taxon>
        <taxon>Streptococcus</taxon>
        <taxon>Streptococcus mitis group</taxon>
    </lineage>
</organism>
<proteinExistence type="predicted"/>
<evidence type="ECO:0000259" key="1">
    <source>
        <dbReference type="PROSITE" id="PS50943"/>
    </source>
</evidence>
<dbReference type="GO" id="GO:0003677">
    <property type="term" value="F:DNA binding"/>
    <property type="evidence" value="ECO:0007669"/>
    <property type="project" value="InterPro"/>
</dbReference>
<evidence type="ECO:0000313" key="2">
    <source>
        <dbReference type="EMBL" id="KEQ39660.1"/>
    </source>
</evidence>
<dbReference type="OrthoDB" id="1150409at2"/>
<dbReference type="Gene3D" id="1.25.40.10">
    <property type="entry name" value="Tetratricopeptide repeat domain"/>
    <property type="match status" value="1"/>
</dbReference>
<dbReference type="SUPFAM" id="SSF47413">
    <property type="entry name" value="lambda repressor-like DNA-binding domains"/>
    <property type="match status" value="1"/>
</dbReference>
<name>A0A081Q9N7_STRMT</name>
<sequence length="290" mass="34261">MHALLATRLKNKRKELGWSQKELAEGICQQTQISRMEQGKYMPGADLLYKLSEKMGLNMDYFFSGEISKEFLGLSAFKRLSETLLENQDYASLKYAFEGERKQQTSLSFDEKVYLDWIDAILTYQCEHQLKLAISKIEDILSRISIDKVDYLYILNTLLIFLDYDEDKEKFEQLYDQVSVALSKIDTSVREQIELYIKIKYNYCYHLWKQEEMDKSRALLLEMIEFCNKYHSSFRLADLYCLLGNVTEDLDISVAKDYYMKAKVLYLIENNEVMALKVEQYLMDKKSENV</sequence>
<gene>
    <name evidence="2" type="ORF">SK642_1792</name>
</gene>
<accession>A0A081Q9N7</accession>
<dbReference type="RefSeq" id="WP_033684458.1">
    <property type="nucleotide sequence ID" value="NZ_JPFW01000009.1"/>
</dbReference>
<dbReference type="Pfam" id="PF01381">
    <property type="entry name" value="HTH_3"/>
    <property type="match status" value="1"/>
</dbReference>
<comment type="caution">
    <text evidence="2">The sequence shown here is derived from an EMBL/GenBank/DDBJ whole genome shotgun (WGS) entry which is preliminary data.</text>
</comment>
<dbReference type="InterPro" id="IPR011990">
    <property type="entry name" value="TPR-like_helical_dom_sf"/>
</dbReference>
<dbReference type="Proteomes" id="UP000028030">
    <property type="component" value="Unassembled WGS sequence"/>
</dbReference>
<dbReference type="PROSITE" id="PS50943">
    <property type="entry name" value="HTH_CROC1"/>
    <property type="match status" value="1"/>
</dbReference>
<dbReference type="AlphaFoldDB" id="A0A081Q9N7"/>
<dbReference type="PATRIC" id="fig|28037.97.peg.1725"/>
<dbReference type="InterPro" id="IPR010982">
    <property type="entry name" value="Lambda_DNA-bd_dom_sf"/>
</dbReference>
<protein>
    <submittedName>
        <fullName evidence="2">Helix-turn-helix family protein</fullName>
    </submittedName>
</protein>
<evidence type="ECO:0000313" key="3">
    <source>
        <dbReference type="Proteomes" id="UP000028030"/>
    </source>
</evidence>
<feature type="domain" description="HTH cro/C1-type" evidence="1">
    <location>
        <begin position="9"/>
        <end position="62"/>
    </location>
</feature>
<dbReference type="EMBL" id="JPFW01000009">
    <property type="protein sequence ID" value="KEQ39660.1"/>
    <property type="molecule type" value="Genomic_DNA"/>
</dbReference>
<dbReference type="PANTHER" id="PTHR37038">
    <property type="entry name" value="TRANSCRIPTIONAL REGULATOR-RELATED"/>
    <property type="match status" value="1"/>
</dbReference>
<dbReference type="SMART" id="SM00530">
    <property type="entry name" value="HTH_XRE"/>
    <property type="match status" value="1"/>
</dbReference>
<dbReference type="InterPro" id="IPR001387">
    <property type="entry name" value="Cro/C1-type_HTH"/>
</dbReference>
<dbReference type="PANTHER" id="PTHR37038:SF14">
    <property type="entry name" value="TRANSCRIPTIONAL ACTIVATOR"/>
    <property type="match status" value="1"/>
</dbReference>
<dbReference type="CDD" id="cd00093">
    <property type="entry name" value="HTH_XRE"/>
    <property type="match status" value="1"/>
</dbReference>
<dbReference type="InterPro" id="IPR053163">
    <property type="entry name" value="HTH-type_regulator_Rgg"/>
</dbReference>
<reference evidence="2 3" key="1">
    <citation type="submission" date="2014-05" db="EMBL/GenBank/DDBJ databases">
        <authorList>
            <person name="Daugherty S.C."/>
            <person name="Tallon L.J."/>
            <person name="Sadzewicz L."/>
            <person name="Kilian M."/>
            <person name="Tettelin H."/>
        </authorList>
    </citation>
    <scope>NUCLEOTIDE SEQUENCE [LARGE SCALE GENOMIC DNA]</scope>
    <source>
        <strain evidence="2 3">SK642</strain>
    </source>
</reference>